<dbReference type="EMBL" id="CARXXK010000001">
    <property type="protein sequence ID" value="CAI6348138.1"/>
    <property type="molecule type" value="Genomic_DNA"/>
</dbReference>
<evidence type="ECO:0000256" key="1">
    <source>
        <dbReference type="SAM" id="MobiDB-lite"/>
    </source>
</evidence>
<evidence type="ECO:0000313" key="4">
    <source>
        <dbReference type="Proteomes" id="UP001160148"/>
    </source>
</evidence>
<evidence type="ECO:0000313" key="3">
    <source>
        <dbReference type="EMBL" id="CAI6348138.1"/>
    </source>
</evidence>
<protein>
    <submittedName>
        <fullName evidence="3">Uncharacterized protein</fullName>
    </submittedName>
</protein>
<dbReference type="Proteomes" id="UP001160148">
    <property type="component" value="Unassembled WGS sequence"/>
</dbReference>
<keyword evidence="4" id="KW-1185">Reference proteome</keyword>
<dbReference type="AlphaFoldDB" id="A0AAV0VVC8"/>
<organism evidence="3 4">
    <name type="scientific">Macrosiphum euphorbiae</name>
    <name type="common">potato aphid</name>
    <dbReference type="NCBI Taxonomy" id="13131"/>
    <lineage>
        <taxon>Eukaryota</taxon>
        <taxon>Metazoa</taxon>
        <taxon>Ecdysozoa</taxon>
        <taxon>Arthropoda</taxon>
        <taxon>Hexapoda</taxon>
        <taxon>Insecta</taxon>
        <taxon>Pterygota</taxon>
        <taxon>Neoptera</taxon>
        <taxon>Paraneoptera</taxon>
        <taxon>Hemiptera</taxon>
        <taxon>Sternorrhyncha</taxon>
        <taxon>Aphidomorpha</taxon>
        <taxon>Aphidoidea</taxon>
        <taxon>Aphididae</taxon>
        <taxon>Macrosiphini</taxon>
        <taxon>Macrosiphum</taxon>
    </lineage>
</organism>
<feature type="compositionally biased region" description="Low complexity" evidence="1">
    <location>
        <begin position="154"/>
        <end position="181"/>
    </location>
</feature>
<sequence length="319" mass="35910">MMCFKAILLVSAIVCLISAIDIPLKERIFKCKLTSFKKHHSIFEGIIPSILTSPADPAVPDEYTVPAGGTTFGTEPVPVPTAVTVEPHREVQNPPPQEVQHPLPQEVQHPPQPDVQHPPQPDVQYPPQPEVQYPPQPEIQYPPQPEIQYPPQPEVQYPVPQQEGQPPAAPQQEVQNTPQQQHLYPPQHDGQRPAQPHVEQILPPSNGGLYPPQHNGQYYQLQNTGMYYPPPNYQGFTTNNVPYNYPVYGQNVLRSVKSLDGQTYPLLQRPYRVNMFIRQPSPYYNAPPVYGQYAAPQFNYVPQIPRTAQALTAKKAKSP</sequence>
<reference evidence="3 4" key="1">
    <citation type="submission" date="2023-01" db="EMBL/GenBank/DDBJ databases">
        <authorList>
            <person name="Whitehead M."/>
        </authorList>
    </citation>
    <scope>NUCLEOTIDE SEQUENCE [LARGE SCALE GENOMIC DNA]</scope>
</reference>
<accession>A0AAV0VVC8</accession>
<feature type="chain" id="PRO_5043785086" evidence="2">
    <location>
        <begin position="20"/>
        <end position="319"/>
    </location>
</feature>
<feature type="signal peptide" evidence="2">
    <location>
        <begin position="1"/>
        <end position="19"/>
    </location>
</feature>
<keyword evidence="2" id="KW-0732">Signal</keyword>
<feature type="region of interest" description="Disordered" evidence="1">
    <location>
        <begin position="90"/>
        <end position="216"/>
    </location>
</feature>
<feature type="compositionally biased region" description="Pro residues" evidence="1">
    <location>
        <begin position="110"/>
        <end position="153"/>
    </location>
</feature>
<evidence type="ECO:0000256" key="2">
    <source>
        <dbReference type="SAM" id="SignalP"/>
    </source>
</evidence>
<gene>
    <name evidence="3" type="ORF">MEUPH1_LOCUS4847</name>
</gene>
<name>A0AAV0VVC8_9HEMI</name>
<comment type="caution">
    <text evidence="3">The sequence shown here is derived from an EMBL/GenBank/DDBJ whole genome shotgun (WGS) entry which is preliminary data.</text>
</comment>
<proteinExistence type="predicted"/>